<keyword evidence="2" id="KW-1185">Reference proteome</keyword>
<dbReference type="Proteomes" id="UP000429958">
    <property type="component" value="Unassembled WGS sequence"/>
</dbReference>
<dbReference type="RefSeq" id="WP_154471342.1">
    <property type="nucleotide sequence ID" value="NZ_VUMD01000003.1"/>
</dbReference>
<protein>
    <submittedName>
        <fullName evidence="1">Uncharacterized protein</fullName>
    </submittedName>
</protein>
<proteinExistence type="predicted"/>
<dbReference type="AlphaFoldDB" id="A0A7X2NKG5"/>
<comment type="caution">
    <text evidence="1">The sequence shown here is derived from an EMBL/GenBank/DDBJ whole genome shotgun (WGS) entry which is preliminary data.</text>
</comment>
<dbReference type="Pfam" id="PF19448">
    <property type="entry name" value="DUF5986"/>
    <property type="match status" value="1"/>
</dbReference>
<organism evidence="1 2">
    <name type="scientific">Clostridium porci</name>
    <dbReference type="NCBI Taxonomy" id="2605778"/>
    <lineage>
        <taxon>Bacteria</taxon>
        <taxon>Bacillati</taxon>
        <taxon>Bacillota</taxon>
        <taxon>Clostridia</taxon>
        <taxon>Eubacteriales</taxon>
        <taxon>Clostridiaceae</taxon>
        <taxon>Clostridium</taxon>
    </lineage>
</organism>
<sequence>MNYEVDIPLKPLYIRMIAEAIPNAYYLYDEHVNEQNFLTDNGRDGEIWNYINKCASEVLPVDSFQIVVMNRGIWKFLGLYDKETHYLYTLMREKNLTNIQKKISDHLFHYLNALSKLNDELAETYEPIYHQMSLFGVDFYDEEGNEVLEKILKSMIRKIDGDIERYVLIAFDSDRFGVVKNIRGIIPSKGLDFYKDENWNTYIATEYEISEEAGQESEVLENIVLLQRKPRMKRVEKTKRTTKKINE</sequence>
<gene>
    <name evidence="1" type="ORF">FYJ39_04990</name>
</gene>
<dbReference type="EMBL" id="VUMD01000003">
    <property type="protein sequence ID" value="MSS35953.1"/>
    <property type="molecule type" value="Genomic_DNA"/>
</dbReference>
<dbReference type="InterPro" id="IPR046028">
    <property type="entry name" value="DUF5986"/>
</dbReference>
<name>A0A7X2NKG5_9CLOT</name>
<evidence type="ECO:0000313" key="2">
    <source>
        <dbReference type="Proteomes" id="UP000429958"/>
    </source>
</evidence>
<evidence type="ECO:0000313" key="1">
    <source>
        <dbReference type="EMBL" id="MSS35953.1"/>
    </source>
</evidence>
<reference evidence="1 2" key="1">
    <citation type="submission" date="2019-08" db="EMBL/GenBank/DDBJ databases">
        <title>In-depth cultivation of the pig gut microbiome towards novel bacterial diversity and tailored functional studies.</title>
        <authorList>
            <person name="Wylensek D."/>
            <person name="Hitch T.C.A."/>
            <person name="Clavel T."/>
        </authorList>
    </citation>
    <scope>NUCLEOTIDE SEQUENCE [LARGE SCALE GENOMIC DNA]</scope>
    <source>
        <strain evidence="1 2">WCA-389-WT-23D1</strain>
    </source>
</reference>
<accession>A0A7X2NKG5</accession>